<evidence type="ECO:0000313" key="4">
    <source>
        <dbReference type="Proteomes" id="UP000309340"/>
    </source>
</evidence>
<proteinExistence type="predicted"/>
<name>A0A4U0WZD2_9PEZI</name>
<dbReference type="EMBL" id="NAJQ01000460">
    <property type="protein sequence ID" value="TKA69220.1"/>
    <property type="molecule type" value="Genomic_DNA"/>
</dbReference>
<evidence type="ECO:0000256" key="2">
    <source>
        <dbReference type="SAM" id="Phobius"/>
    </source>
</evidence>
<protein>
    <submittedName>
        <fullName evidence="3">Uncharacterized protein</fullName>
    </submittedName>
</protein>
<evidence type="ECO:0000256" key="1">
    <source>
        <dbReference type="SAM" id="MobiDB-lite"/>
    </source>
</evidence>
<sequence length="385" mass="43088">MAALDPELAAAYRDAYAEASTRNLASAALLTASKLSRAAVKPTSTSTAAVAATETMASVDMTASGFLAKLLWLLFLFLTWPLRWFHSAVILPLLTGIWSGLLWLLSFLFWAGIALALVFLIIRGHGYRHWLRERYDDFALDNRVLLNLEHGWTSFKRAMFDRWLSLRYNETGDAIVRFYYEAYFLPDTIERAVRRNLGKLFLLCALAGWIWYARSVNGMADESTSMYEGPLPFDRTFSVPAWVLATSKSVGSNCHYTPEPRVLVAVPVPYEKWVAAVGGEGDEIVGLASGTTGVRGVSSLLKTVTETKTETETTTITVRERISQPPKTETTTVTICETDDGHTHTRPEKATDYWAPPSGGRTTLDDEEMRWCRECQQYHGSELPY</sequence>
<feature type="transmembrane region" description="Helical" evidence="2">
    <location>
        <begin position="66"/>
        <end position="85"/>
    </location>
</feature>
<feature type="transmembrane region" description="Helical" evidence="2">
    <location>
        <begin position="97"/>
        <end position="122"/>
    </location>
</feature>
<comment type="caution">
    <text evidence="3">The sequence shown here is derived from an EMBL/GenBank/DDBJ whole genome shotgun (WGS) entry which is preliminary data.</text>
</comment>
<keyword evidence="2" id="KW-1133">Transmembrane helix</keyword>
<feature type="transmembrane region" description="Helical" evidence="2">
    <location>
        <begin position="197"/>
        <end position="213"/>
    </location>
</feature>
<dbReference type="AlphaFoldDB" id="A0A4U0WZD2"/>
<organism evidence="3 4">
    <name type="scientific">Friedmanniomyces simplex</name>
    <dbReference type="NCBI Taxonomy" id="329884"/>
    <lineage>
        <taxon>Eukaryota</taxon>
        <taxon>Fungi</taxon>
        <taxon>Dikarya</taxon>
        <taxon>Ascomycota</taxon>
        <taxon>Pezizomycotina</taxon>
        <taxon>Dothideomycetes</taxon>
        <taxon>Dothideomycetidae</taxon>
        <taxon>Mycosphaerellales</taxon>
        <taxon>Teratosphaeriaceae</taxon>
        <taxon>Friedmanniomyces</taxon>
    </lineage>
</organism>
<keyword evidence="2" id="KW-0812">Transmembrane</keyword>
<evidence type="ECO:0000313" key="3">
    <source>
        <dbReference type="EMBL" id="TKA69220.1"/>
    </source>
</evidence>
<reference evidence="3 4" key="1">
    <citation type="submission" date="2017-03" db="EMBL/GenBank/DDBJ databases">
        <title>Genomes of endolithic fungi from Antarctica.</title>
        <authorList>
            <person name="Coleine C."/>
            <person name="Masonjones S."/>
            <person name="Stajich J.E."/>
        </authorList>
    </citation>
    <scope>NUCLEOTIDE SEQUENCE [LARGE SCALE GENOMIC DNA]</scope>
    <source>
        <strain evidence="3 4">CCFEE 5184</strain>
    </source>
</reference>
<keyword evidence="2" id="KW-0472">Membrane</keyword>
<accession>A0A4U0WZD2</accession>
<dbReference type="Proteomes" id="UP000309340">
    <property type="component" value="Unassembled WGS sequence"/>
</dbReference>
<gene>
    <name evidence="3" type="ORF">B0A55_07737</name>
</gene>
<keyword evidence="4" id="KW-1185">Reference proteome</keyword>
<feature type="compositionally biased region" description="Basic and acidic residues" evidence="1">
    <location>
        <begin position="339"/>
        <end position="351"/>
    </location>
</feature>
<dbReference type="OrthoDB" id="3929497at2759"/>
<feature type="region of interest" description="Disordered" evidence="1">
    <location>
        <begin position="338"/>
        <end position="361"/>
    </location>
</feature>